<protein>
    <submittedName>
        <fullName evidence="8">Uncharacterized protein</fullName>
    </submittedName>
</protein>
<dbReference type="EMBL" id="PYBW01000026">
    <property type="protein sequence ID" value="PYC84039.1"/>
    <property type="molecule type" value="Genomic_DNA"/>
</dbReference>
<feature type="transmembrane region" description="Helical" evidence="7">
    <location>
        <begin position="351"/>
        <end position="371"/>
    </location>
</feature>
<feature type="transmembrane region" description="Helical" evidence="7">
    <location>
        <begin position="138"/>
        <end position="158"/>
    </location>
</feature>
<dbReference type="InterPro" id="IPR050833">
    <property type="entry name" value="Poly_Biosynth_Transport"/>
</dbReference>
<accession>A0A2V4NI48</accession>
<feature type="transmembrane region" description="Helical" evidence="7">
    <location>
        <begin position="204"/>
        <end position="222"/>
    </location>
</feature>
<keyword evidence="9" id="KW-1185">Reference proteome</keyword>
<evidence type="ECO:0000256" key="6">
    <source>
        <dbReference type="SAM" id="MobiDB-lite"/>
    </source>
</evidence>
<dbReference type="PANTHER" id="PTHR30250:SF11">
    <property type="entry name" value="O-ANTIGEN TRANSPORTER-RELATED"/>
    <property type="match status" value="1"/>
</dbReference>
<comment type="caution">
    <text evidence="8">The sequence shown here is derived from an EMBL/GenBank/DDBJ whole genome shotgun (WGS) entry which is preliminary data.</text>
</comment>
<proteinExistence type="predicted"/>
<feature type="transmembrane region" description="Helical" evidence="7">
    <location>
        <begin position="319"/>
        <end position="339"/>
    </location>
</feature>
<evidence type="ECO:0000256" key="7">
    <source>
        <dbReference type="SAM" id="Phobius"/>
    </source>
</evidence>
<keyword evidence="3 7" id="KW-0812">Transmembrane</keyword>
<feature type="transmembrane region" description="Helical" evidence="7">
    <location>
        <begin position="383"/>
        <end position="402"/>
    </location>
</feature>
<feature type="transmembrane region" description="Helical" evidence="7">
    <location>
        <begin position="179"/>
        <end position="198"/>
    </location>
</feature>
<feature type="transmembrane region" description="Helical" evidence="7">
    <location>
        <begin position="106"/>
        <end position="132"/>
    </location>
</feature>
<organism evidence="8 9">
    <name type="scientific">Streptomyces tateyamensis</name>
    <dbReference type="NCBI Taxonomy" id="565073"/>
    <lineage>
        <taxon>Bacteria</taxon>
        <taxon>Bacillati</taxon>
        <taxon>Actinomycetota</taxon>
        <taxon>Actinomycetes</taxon>
        <taxon>Kitasatosporales</taxon>
        <taxon>Streptomycetaceae</taxon>
        <taxon>Streptomyces</taxon>
    </lineage>
</organism>
<gene>
    <name evidence="8" type="ORF">C7C46_08145</name>
</gene>
<feature type="transmembrane region" description="Helical" evidence="7">
    <location>
        <begin position="72"/>
        <end position="94"/>
    </location>
</feature>
<evidence type="ECO:0000313" key="8">
    <source>
        <dbReference type="EMBL" id="PYC84039.1"/>
    </source>
</evidence>
<name>A0A2V4NI48_9ACTN</name>
<evidence type="ECO:0000256" key="4">
    <source>
        <dbReference type="ARBA" id="ARBA00022989"/>
    </source>
</evidence>
<feature type="transmembrane region" description="Helical" evidence="7">
    <location>
        <begin position="408"/>
        <end position="429"/>
    </location>
</feature>
<dbReference type="RefSeq" id="WP_220040577.1">
    <property type="nucleotide sequence ID" value="NZ_PYBW01000026.1"/>
</dbReference>
<evidence type="ECO:0000256" key="1">
    <source>
        <dbReference type="ARBA" id="ARBA00004651"/>
    </source>
</evidence>
<keyword evidence="4 7" id="KW-1133">Transmembrane helix</keyword>
<reference evidence="8 9" key="1">
    <citation type="submission" date="2018-03" db="EMBL/GenBank/DDBJ databases">
        <title>Bioinformatic expansion and discovery of thiopeptide antibiotics.</title>
        <authorList>
            <person name="Schwalen C.J."/>
            <person name="Hudson G.A."/>
            <person name="Mitchell D.A."/>
        </authorList>
    </citation>
    <scope>NUCLEOTIDE SEQUENCE [LARGE SCALE GENOMIC DNA]</scope>
    <source>
        <strain evidence="8 9">ATCC 21389</strain>
    </source>
</reference>
<keyword evidence="5 7" id="KW-0472">Membrane</keyword>
<dbReference type="Proteomes" id="UP000248039">
    <property type="component" value="Unassembled WGS sequence"/>
</dbReference>
<feature type="region of interest" description="Disordered" evidence="6">
    <location>
        <begin position="1"/>
        <end position="25"/>
    </location>
</feature>
<dbReference type="PANTHER" id="PTHR30250">
    <property type="entry name" value="PST FAMILY PREDICTED COLANIC ACID TRANSPORTER"/>
    <property type="match status" value="1"/>
</dbReference>
<keyword evidence="2" id="KW-1003">Cell membrane</keyword>
<feature type="transmembrane region" description="Helical" evidence="7">
    <location>
        <begin position="39"/>
        <end position="60"/>
    </location>
</feature>
<evidence type="ECO:0000313" key="9">
    <source>
        <dbReference type="Proteomes" id="UP000248039"/>
    </source>
</evidence>
<dbReference type="AlphaFoldDB" id="A0A2V4NI48"/>
<sequence>MERSAGPVAGHSGGTSVDRAAPAVARPARREDPLLRNGLLLTASSLLTSVVGVVFWALAARWYSPEQVGRNYAAVAALMLLGGIGQLNLSNVLVRFVPPARQPGRLVLRAYLGAVLAAVLAGTGFVLLVPVLSPGLGFLHTPLLGAAFVVGAVGYALFELQDGVFTGLRRADLVIWENTGFAVLKTGLLGAFAAAGAVLGILHAWLVGLVVVVVVTNSYLFARAIPRHRPRGSPASPTPRYLAADLTGALCWQAAASLPPVLVLNLSGAAASAYFSVAWLVGYGLYQFVNNMGYSLTVESADERTLPAHYWRLLRHTGALLAAAVLVLELAAPLLLRVFGADYAAHGTTALRLLGASALPFLVTSTAVAVCRVRRRMRVAVTALVSLSTLVLVLTVLLVPRWGSEGAAAAWLAAQLVVAAGLLACAPWWRPARVRAGARRGAARRGRARP</sequence>
<evidence type="ECO:0000256" key="2">
    <source>
        <dbReference type="ARBA" id="ARBA00022475"/>
    </source>
</evidence>
<dbReference type="GO" id="GO:0005886">
    <property type="term" value="C:plasma membrane"/>
    <property type="evidence" value="ECO:0007669"/>
    <property type="project" value="UniProtKB-SubCell"/>
</dbReference>
<evidence type="ECO:0000256" key="5">
    <source>
        <dbReference type="ARBA" id="ARBA00023136"/>
    </source>
</evidence>
<comment type="subcellular location">
    <subcellularLocation>
        <location evidence="1">Cell membrane</location>
        <topology evidence="1">Multi-pass membrane protein</topology>
    </subcellularLocation>
</comment>
<evidence type="ECO:0000256" key="3">
    <source>
        <dbReference type="ARBA" id="ARBA00022692"/>
    </source>
</evidence>